<proteinExistence type="predicted"/>
<keyword evidence="6" id="KW-1185">Reference proteome</keyword>
<sequence>MSESSQTSSTRQSPLIHERLIESPMSAWVPLMMGLGCMLLAPLLFAMGVISGTGILAIPLAIVLGVAGFISLFGLMAIAPNDSRVLLLFGDYKGTVKKSGFFWVNPFLSKRKVSLRIRNFETGSSSLPEQKTQQGVITQAKSRTASRPSKVNDRDGNPIEISAVVVWKVVDTAEALFEVDDYEHYVEVQSEAALRSLATRYPYDHDDHEVSLRGNTDEICDQLCADIQERLGKAGVHVSEARISHLAYAPEIAAAMLQRQQAGAVVAARTKIVDGAVGMVEMALEHLKRDEIVELTADQRASLVSNLLVVLCSDRHTQPVVQAGS</sequence>
<dbReference type="RefSeq" id="WP_207310330.1">
    <property type="nucleotide sequence ID" value="NZ_SJPI01000001.1"/>
</dbReference>
<evidence type="ECO:0000256" key="1">
    <source>
        <dbReference type="ARBA" id="ARBA00004167"/>
    </source>
</evidence>
<evidence type="ECO:0000313" key="5">
    <source>
        <dbReference type="EMBL" id="TWT54553.1"/>
    </source>
</evidence>
<dbReference type="Pfam" id="PF01145">
    <property type="entry name" value="Band_7"/>
    <property type="match status" value="1"/>
</dbReference>
<feature type="transmembrane region" description="Helical" evidence="3">
    <location>
        <begin position="27"/>
        <end position="50"/>
    </location>
</feature>
<dbReference type="AlphaFoldDB" id="A0A5C5WX38"/>
<evidence type="ECO:0000259" key="4">
    <source>
        <dbReference type="SMART" id="SM00244"/>
    </source>
</evidence>
<feature type="region of interest" description="Disordered" evidence="2">
    <location>
        <begin position="125"/>
        <end position="153"/>
    </location>
</feature>
<comment type="subcellular location">
    <subcellularLocation>
        <location evidence="1">Membrane</location>
        <topology evidence="1">Single-pass membrane protein</topology>
    </subcellularLocation>
</comment>
<gene>
    <name evidence="5" type="ORF">Pla22_22010</name>
</gene>
<dbReference type="SMART" id="SM00244">
    <property type="entry name" value="PHB"/>
    <property type="match status" value="1"/>
</dbReference>
<organism evidence="5 6">
    <name type="scientific">Rubripirellula amarantea</name>
    <dbReference type="NCBI Taxonomy" id="2527999"/>
    <lineage>
        <taxon>Bacteria</taxon>
        <taxon>Pseudomonadati</taxon>
        <taxon>Planctomycetota</taxon>
        <taxon>Planctomycetia</taxon>
        <taxon>Pirellulales</taxon>
        <taxon>Pirellulaceae</taxon>
        <taxon>Rubripirellula</taxon>
    </lineage>
</organism>
<dbReference type="InterPro" id="IPR036013">
    <property type="entry name" value="Band_7/SPFH_dom_sf"/>
</dbReference>
<comment type="caution">
    <text evidence="5">The sequence shown here is derived from an EMBL/GenBank/DDBJ whole genome shotgun (WGS) entry which is preliminary data.</text>
</comment>
<evidence type="ECO:0000313" key="6">
    <source>
        <dbReference type="Proteomes" id="UP000316598"/>
    </source>
</evidence>
<dbReference type="InterPro" id="IPR001107">
    <property type="entry name" value="Band_7"/>
</dbReference>
<dbReference type="Proteomes" id="UP000316598">
    <property type="component" value="Unassembled WGS sequence"/>
</dbReference>
<dbReference type="PANTHER" id="PTHR43446:SF1">
    <property type="entry name" value="BAND 7 DOMAIN-CONTAINING PROTEIN"/>
    <property type="match status" value="1"/>
</dbReference>
<name>A0A5C5WX38_9BACT</name>
<keyword evidence="3" id="KW-1133">Transmembrane helix</keyword>
<protein>
    <submittedName>
        <fullName evidence="5">SPFH domain / Band 7 family protein</fullName>
    </submittedName>
</protein>
<evidence type="ECO:0000256" key="2">
    <source>
        <dbReference type="SAM" id="MobiDB-lite"/>
    </source>
</evidence>
<reference evidence="5 6" key="1">
    <citation type="submission" date="2019-02" db="EMBL/GenBank/DDBJ databases">
        <title>Deep-cultivation of Planctomycetes and their phenomic and genomic characterization uncovers novel biology.</title>
        <authorList>
            <person name="Wiegand S."/>
            <person name="Jogler M."/>
            <person name="Boedeker C."/>
            <person name="Pinto D."/>
            <person name="Vollmers J."/>
            <person name="Rivas-Marin E."/>
            <person name="Kohn T."/>
            <person name="Peeters S.H."/>
            <person name="Heuer A."/>
            <person name="Rast P."/>
            <person name="Oberbeckmann S."/>
            <person name="Bunk B."/>
            <person name="Jeske O."/>
            <person name="Meyerdierks A."/>
            <person name="Storesund J.E."/>
            <person name="Kallscheuer N."/>
            <person name="Luecker S."/>
            <person name="Lage O.M."/>
            <person name="Pohl T."/>
            <person name="Merkel B.J."/>
            <person name="Hornburger P."/>
            <person name="Mueller R.-W."/>
            <person name="Bruemmer F."/>
            <person name="Labrenz M."/>
            <person name="Spormann A.M."/>
            <person name="Op Den Camp H."/>
            <person name="Overmann J."/>
            <person name="Amann R."/>
            <person name="Jetten M.S.M."/>
            <person name="Mascher T."/>
            <person name="Medema M.H."/>
            <person name="Devos D.P."/>
            <person name="Kaster A.-K."/>
            <person name="Ovreas L."/>
            <person name="Rohde M."/>
            <person name="Galperin M.Y."/>
            <person name="Jogler C."/>
        </authorList>
    </citation>
    <scope>NUCLEOTIDE SEQUENCE [LARGE SCALE GENOMIC DNA]</scope>
    <source>
        <strain evidence="5 6">Pla22</strain>
    </source>
</reference>
<keyword evidence="3" id="KW-0812">Transmembrane</keyword>
<keyword evidence="3" id="KW-0472">Membrane</keyword>
<feature type="transmembrane region" description="Helical" evidence="3">
    <location>
        <begin position="56"/>
        <end position="79"/>
    </location>
</feature>
<feature type="compositionally biased region" description="Polar residues" evidence="2">
    <location>
        <begin position="125"/>
        <end position="149"/>
    </location>
</feature>
<evidence type="ECO:0000256" key="3">
    <source>
        <dbReference type="SAM" id="Phobius"/>
    </source>
</evidence>
<dbReference type="SUPFAM" id="SSF117892">
    <property type="entry name" value="Band 7/SPFH domain"/>
    <property type="match status" value="1"/>
</dbReference>
<dbReference type="EMBL" id="SJPI01000001">
    <property type="protein sequence ID" value="TWT54553.1"/>
    <property type="molecule type" value="Genomic_DNA"/>
</dbReference>
<dbReference type="Gene3D" id="3.30.479.30">
    <property type="entry name" value="Band 7 domain"/>
    <property type="match status" value="1"/>
</dbReference>
<accession>A0A5C5WX38</accession>
<feature type="domain" description="Band 7" evidence="4">
    <location>
        <begin position="73"/>
        <end position="260"/>
    </location>
</feature>
<dbReference type="GO" id="GO:0016020">
    <property type="term" value="C:membrane"/>
    <property type="evidence" value="ECO:0007669"/>
    <property type="project" value="UniProtKB-SubCell"/>
</dbReference>
<dbReference type="CDD" id="cd03402">
    <property type="entry name" value="SPFH_like_u2"/>
    <property type="match status" value="1"/>
</dbReference>
<dbReference type="PANTHER" id="PTHR43446">
    <property type="entry name" value="MEMBRANE PROTEIN-RELATED"/>
    <property type="match status" value="1"/>
</dbReference>